<keyword evidence="2" id="KW-0812">Transmembrane</keyword>
<evidence type="ECO:0000313" key="4">
    <source>
        <dbReference type="Proteomes" id="UP000789759"/>
    </source>
</evidence>
<feature type="transmembrane region" description="Helical" evidence="2">
    <location>
        <begin position="853"/>
        <end position="876"/>
    </location>
</feature>
<dbReference type="AlphaFoldDB" id="A0A9N9I4D0"/>
<protein>
    <submittedName>
        <fullName evidence="3">350_t:CDS:1</fullName>
    </submittedName>
</protein>
<name>A0A9N9I4D0_9GLOM</name>
<feature type="compositionally biased region" description="Basic and acidic residues" evidence="1">
    <location>
        <begin position="43"/>
        <end position="52"/>
    </location>
</feature>
<evidence type="ECO:0000256" key="1">
    <source>
        <dbReference type="SAM" id="MobiDB-lite"/>
    </source>
</evidence>
<feature type="compositionally biased region" description="Polar residues" evidence="1">
    <location>
        <begin position="25"/>
        <end position="42"/>
    </location>
</feature>
<proteinExistence type="predicted"/>
<feature type="compositionally biased region" description="Polar residues" evidence="1">
    <location>
        <begin position="194"/>
        <end position="210"/>
    </location>
</feature>
<feature type="compositionally biased region" description="Low complexity" evidence="1">
    <location>
        <begin position="647"/>
        <end position="658"/>
    </location>
</feature>
<feature type="compositionally biased region" description="Polar residues" evidence="1">
    <location>
        <begin position="71"/>
        <end position="89"/>
    </location>
</feature>
<feature type="compositionally biased region" description="Polar residues" evidence="1">
    <location>
        <begin position="310"/>
        <end position="353"/>
    </location>
</feature>
<evidence type="ECO:0000256" key="2">
    <source>
        <dbReference type="SAM" id="Phobius"/>
    </source>
</evidence>
<feature type="compositionally biased region" description="Basic and acidic residues" evidence="1">
    <location>
        <begin position="296"/>
        <end position="309"/>
    </location>
</feature>
<feature type="compositionally biased region" description="Polar residues" evidence="1">
    <location>
        <begin position="663"/>
        <end position="674"/>
    </location>
</feature>
<evidence type="ECO:0000313" key="3">
    <source>
        <dbReference type="EMBL" id="CAG8718913.1"/>
    </source>
</evidence>
<feature type="non-terminal residue" evidence="3">
    <location>
        <position position="896"/>
    </location>
</feature>
<feature type="compositionally biased region" description="Basic and acidic residues" evidence="1">
    <location>
        <begin position="90"/>
        <end position="100"/>
    </location>
</feature>
<feature type="region of interest" description="Disordered" evidence="1">
    <location>
        <begin position="1"/>
        <end position="353"/>
    </location>
</feature>
<keyword evidence="4" id="KW-1185">Reference proteome</keyword>
<feature type="compositionally biased region" description="Polar residues" evidence="1">
    <location>
        <begin position="101"/>
        <end position="137"/>
    </location>
</feature>
<organism evidence="3 4">
    <name type="scientific">Cetraspora pellucida</name>
    <dbReference type="NCBI Taxonomy" id="1433469"/>
    <lineage>
        <taxon>Eukaryota</taxon>
        <taxon>Fungi</taxon>
        <taxon>Fungi incertae sedis</taxon>
        <taxon>Mucoromycota</taxon>
        <taxon>Glomeromycotina</taxon>
        <taxon>Glomeromycetes</taxon>
        <taxon>Diversisporales</taxon>
        <taxon>Gigasporaceae</taxon>
        <taxon>Cetraspora</taxon>
    </lineage>
</organism>
<reference evidence="3" key="1">
    <citation type="submission" date="2021-06" db="EMBL/GenBank/DDBJ databases">
        <authorList>
            <person name="Kallberg Y."/>
            <person name="Tangrot J."/>
            <person name="Rosling A."/>
        </authorList>
    </citation>
    <scope>NUCLEOTIDE SEQUENCE</scope>
    <source>
        <strain evidence="3">FL966</strain>
    </source>
</reference>
<feature type="compositionally biased region" description="Basic and acidic residues" evidence="1">
    <location>
        <begin position="211"/>
        <end position="220"/>
    </location>
</feature>
<feature type="region of interest" description="Disordered" evidence="1">
    <location>
        <begin position="425"/>
        <end position="452"/>
    </location>
</feature>
<dbReference type="EMBL" id="CAJVQA010012706">
    <property type="protein sequence ID" value="CAG8718913.1"/>
    <property type="molecule type" value="Genomic_DNA"/>
</dbReference>
<sequence>SDKKPSKPTQVSKSFTKKVAEESNIHSSTSKQTPISKISSNKDNAKVSDKKPSKPTQVSKSFTKKVAKESNIYSSTSKQTPISKSSSNKDNAKVSDKKPSEPTQVSKSSTTNAPKESNIRPSTSKQTPISKSSSNKDNAIVSDKKPSEPTHVSKSFTTNAAKESDIHSSTSKQTPISKSSSKKVNTKASDKQPSKQTQFSKSFTTNAAKESNTKASDKQPSKPTQVSESFTTNAAKESNISKPTHSLKNSEESDILHPTSKHTSVKQYPKQTHISKSSYQKLTPTFQKGSSQYEAKTSDKGHQKTESRSSSKTNSQQIIEQTSTPQKIMSQNSAKTSANNHIPTQESASKTSLVNKNMYKTRSINHSSATLQDNAQKYLQTRSVKVTAPTKETTLTPTLLDNISKASSPPGTKVTSETVSLLSTGERNNFRPSITTPPLNEPSLTETTSPQTLTPKSLYWPSTTYFTKPYLSEIALKTTSLTKTSNDDRLNPPLSTTVSKATAFTETPPFLNKVTTETTPKITIETKATLTMTAPTPFLDKTITDTTPPKITPTPFLDTTITGTTPPKITPTPFLDTTITDTTPPKIPPTQFLTTEATLANTEITKPTLTDATNLPKSTSSKNIYITSFTSLGFSTLRDGKTAELLTTSTNSNPETTNHPLKPSTTSIFVTSTKPQHHKTPDTNDDPPPPPPKVTKTKDKPYIPVITGSSDYSSSPNSVGMTVKLISSLSWDTICSDPDIPALFANVFPNEIVNAVFKSTNVKISPPDKITVIQLLRQPDNSGAVYMKVPQTENGAIKNVLSDKKSPFYQNKNSQCRKLVDPNSPILMEDNSMANAQAENVNNQPNGPSNGSIGAVIVIAVCGSTLLYAGLTALVVRAYRRSKNRAPAARQDAYDT</sequence>
<feature type="region of interest" description="Disordered" evidence="1">
    <location>
        <begin position="647"/>
        <end position="701"/>
    </location>
</feature>
<comment type="caution">
    <text evidence="3">The sequence shown here is derived from an EMBL/GenBank/DDBJ whole genome shotgun (WGS) entry which is preliminary data.</text>
</comment>
<dbReference type="OrthoDB" id="2443140at2759"/>
<feature type="compositionally biased region" description="Low complexity" evidence="1">
    <location>
        <begin position="540"/>
        <end position="584"/>
    </location>
</feature>
<feature type="compositionally biased region" description="Polar residues" evidence="1">
    <location>
        <begin position="221"/>
        <end position="247"/>
    </location>
</feature>
<gene>
    <name evidence="3" type="ORF">CPELLU_LOCUS12769</name>
</gene>
<keyword evidence="2" id="KW-0472">Membrane</keyword>
<keyword evidence="2" id="KW-1133">Transmembrane helix</keyword>
<dbReference type="Proteomes" id="UP000789759">
    <property type="component" value="Unassembled WGS sequence"/>
</dbReference>
<feature type="compositionally biased region" description="Polar residues" evidence="1">
    <location>
        <begin position="265"/>
        <end position="295"/>
    </location>
</feature>
<accession>A0A9N9I4D0</accession>
<feature type="region of interest" description="Disordered" evidence="1">
    <location>
        <begin position="539"/>
        <end position="588"/>
    </location>
</feature>
<feature type="non-terminal residue" evidence="3">
    <location>
        <position position="1"/>
    </location>
</feature>
<feature type="compositionally biased region" description="Polar residues" evidence="1">
    <location>
        <begin position="150"/>
        <end position="179"/>
    </location>
</feature>